<dbReference type="AlphaFoldDB" id="A0A2P2P9N8"/>
<organism evidence="1">
    <name type="scientific">Rhizophora mucronata</name>
    <name type="common">Asiatic mangrove</name>
    <dbReference type="NCBI Taxonomy" id="61149"/>
    <lineage>
        <taxon>Eukaryota</taxon>
        <taxon>Viridiplantae</taxon>
        <taxon>Streptophyta</taxon>
        <taxon>Embryophyta</taxon>
        <taxon>Tracheophyta</taxon>
        <taxon>Spermatophyta</taxon>
        <taxon>Magnoliopsida</taxon>
        <taxon>eudicotyledons</taxon>
        <taxon>Gunneridae</taxon>
        <taxon>Pentapetalae</taxon>
        <taxon>rosids</taxon>
        <taxon>fabids</taxon>
        <taxon>Malpighiales</taxon>
        <taxon>Rhizophoraceae</taxon>
        <taxon>Rhizophora</taxon>
    </lineage>
</organism>
<accession>A0A2P2P9N8</accession>
<protein>
    <submittedName>
        <fullName evidence="1">Uncharacterized protein</fullName>
    </submittedName>
</protein>
<name>A0A2P2P9N8_RHIMU</name>
<evidence type="ECO:0000313" key="1">
    <source>
        <dbReference type="EMBL" id="MBX51480.1"/>
    </source>
</evidence>
<sequence length="55" mass="6029">MAPSKVHNLCMDDQLKTVHQLCAQASIATVHAEGSVFWHTLLHHSMTSKNLASDS</sequence>
<dbReference type="EMBL" id="GGEC01070996">
    <property type="protein sequence ID" value="MBX51480.1"/>
    <property type="molecule type" value="Transcribed_RNA"/>
</dbReference>
<reference evidence="1" key="1">
    <citation type="submission" date="2018-02" db="EMBL/GenBank/DDBJ databases">
        <title>Rhizophora mucronata_Transcriptome.</title>
        <authorList>
            <person name="Meera S.P."/>
            <person name="Sreeshan A."/>
            <person name="Augustine A."/>
        </authorList>
    </citation>
    <scope>NUCLEOTIDE SEQUENCE</scope>
    <source>
        <tissue evidence="1">Leaf</tissue>
    </source>
</reference>
<proteinExistence type="predicted"/>